<dbReference type="InterPro" id="IPR002937">
    <property type="entry name" value="Amino_oxidase"/>
</dbReference>
<organism evidence="8 9">
    <name type="scientific">Purpureocillium lilacinum</name>
    <name type="common">Paecilomyces lilacinus</name>
    <dbReference type="NCBI Taxonomy" id="33203"/>
    <lineage>
        <taxon>Eukaryota</taxon>
        <taxon>Fungi</taxon>
        <taxon>Dikarya</taxon>
        <taxon>Ascomycota</taxon>
        <taxon>Pezizomycotina</taxon>
        <taxon>Sordariomycetes</taxon>
        <taxon>Hypocreomycetidae</taxon>
        <taxon>Hypocreales</taxon>
        <taxon>Ophiocordycipitaceae</taxon>
        <taxon>Purpureocillium</taxon>
    </lineage>
</organism>
<comment type="similarity">
    <text evidence="2 5">Belongs to the flavin monoamine oxidase family.</text>
</comment>
<keyword evidence="9" id="KW-1185">Reference proteome</keyword>
<dbReference type="EC" id="1.4.3.-" evidence="5"/>
<dbReference type="InterPro" id="IPR050703">
    <property type="entry name" value="Flavin_MAO"/>
</dbReference>
<dbReference type="PRINTS" id="PR00757">
    <property type="entry name" value="AMINEOXDASEF"/>
</dbReference>
<evidence type="ECO:0000256" key="6">
    <source>
        <dbReference type="SAM" id="MobiDB-lite"/>
    </source>
</evidence>
<dbReference type="SUPFAM" id="SSF51905">
    <property type="entry name" value="FAD/NAD(P)-binding domain"/>
    <property type="match status" value="1"/>
</dbReference>
<feature type="compositionally biased region" description="Low complexity" evidence="6">
    <location>
        <begin position="25"/>
        <end position="35"/>
    </location>
</feature>
<evidence type="ECO:0000313" key="8">
    <source>
        <dbReference type="EMBL" id="KAK4094585.1"/>
    </source>
</evidence>
<comment type="cofactor">
    <cofactor evidence="1 5">
        <name>FAD</name>
        <dbReference type="ChEBI" id="CHEBI:57692"/>
    </cofactor>
</comment>
<dbReference type="Proteomes" id="UP001287286">
    <property type="component" value="Unassembled WGS sequence"/>
</dbReference>
<dbReference type="SUPFAM" id="SSF54373">
    <property type="entry name" value="FAD-linked reductases, C-terminal domain"/>
    <property type="match status" value="1"/>
</dbReference>
<dbReference type="EMBL" id="JAWRVI010000003">
    <property type="protein sequence ID" value="KAK4094585.1"/>
    <property type="molecule type" value="Genomic_DNA"/>
</dbReference>
<accession>A0ABR0CE46</accession>
<evidence type="ECO:0000313" key="9">
    <source>
        <dbReference type="Proteomes" id="UP001287286"/>
    </source>
</evidence>
<keyword evidence="5" id="KW-0285">Flavoprotein</keyword>
<keyword evidence="5" id="KW-0274">FAD</keyword>
<evidence type="ECO:0000256" key="1">
    <source>
        <dbReference type="ARBA" id="ARBA00001974"/>
    </source>
</evidence>
<evidence type="ECO:0000256" key="5">
    <source>
        <dbReference type="RuleBase" id="RU362067"/>
    </source>
</evidence>
<dbReference type="Gene3D" id="3.50.50.60">
    <property type="entry name" value="FAD/NAD(P)-binding domain"/>
    <property type="match status" value="1"/>
</dbReference>
<dbReference type="InterPro" id="IPR036188">
    <property type="entry name" value="FAD/NAD-bd_sf"/>
</dbReference>
<reference evidence="8 9" key="1">
    <citation type="journal article" date="2024" name="Microbiol. Resour. Announc.">
        <title>Genome annotations for the ascomycete fungi Trichoderma harzianum, Trichoderma aggressivum, and Purpureocillium lilacinum.</title>
        <authorList>
            <person name="Beijen E.P.W."/>
            <person name="Ohm R.A."/>
        </authorList>
    </citation>
    <scope>NUCLEOTIDE SEQUENCE [LARGE SCALE GENOMIC DNA]</scope>
    <source>
        <strain evidence="8 9">CBS 150709</strain>
    </source>
</reference>
<name>A0ABR0CE46_PURLI</name>
<dbReference type="PANTHER" id="PTHR43563:SF14">
    <property type="entry name" value="AMINE OXIDASE"/>
    <property type="match status" value="1"/>
</dbReference>
<evidence type="ECO:0000259" key="7">
    <source>
        <dbReference type="Pfam" id="PF01593"/>
    </source>
</evidence>
<proteinExistence type="inferred from homology"/>
<gene>
    <name evidence="8" type="ORF">Purlil1_1190</name>
</gene>
<evidence type="ECO:0000256" key="2">
    <source>
        <dbReference type="ARBA" id="ARBA00005995"/>
    </source>
</evidence>
<comment type="caution">
    <text evidence="8">The sequence shown here is derived from an EMBL/GenBank/DDBJ whole genome shotgun (WGS) entry which is preliminary data.</text>
</comment>
<feature type="region of interest" description="Disordered" evidence="6">
    <location>
        <begin position="14"/>
        <end position="38"/>
    </location>
</feature>
<dbReference type="Pfam" id="PF01593">
    <property type="entry name" value="Amino_oxidase"/>
    <property type="match status" value="1"/>
</dbReference>
<feature type="domain" description="Amine oxidase" evidence="7">
    <location>
        <begin position="125"/>
        <end position="538"/>
    </location>
</feature>
<dbReference type="PANTHER" id="PTHR43563">
    <property type="entry name" value="AMINE OXIDASE"/>
    <property type="match status" value="1"/>
</dbReference>
<evidence type="ECO:0000256" key="3">
    <source>
        <dbReference type="ARBA" id="ARBA00023002"/>
    </source>
</evidence>
<dbReference type="InterPro" id="IPR001613">
    <property type="entry name" value="Flavin_amine_oxidase"/>
</dbReference>
<keyword evidence="3 5" id="KW-0560">Oxidoreductase</keyword>
<sequence>MCIGTCIGTAAGPIRRAGTSGAGQGRARLGGRADPPSLPSPFAAPPAVTMGAGAAESPDSRLCWRFIDNDRAAGPIPSFLHAMDPTPLLTFHTMAAVQEMAYRPRGVPSRHAATSAEVIVVGGGLSGLAAAYELQQAGASCLLLERRERIGGWSTEDSFSDAHVRVLELARSLGLDIQRHLVSGRDAVEGLGASHADGTPSLSEDDLRSYTRIVDNIEELSQRVDVNHPAQMLPNYGAMSAHELVVSHGATPSVQKLASAWTYALFGLSAREVGALSFLLHCKCSGGLVRALEGLGSGSSRWRIAGSAGAEQQLREALAAQLRPGTVRLGEAVERVDQTSESRCIVSTKSGGVFQCAKVVLASAAAQCRDVELAPLLSEGKQWLASAPSGFLAAVRLSYEQPWWQERGLSGWGIGVDGPVCLVKDTSRDEEEGYSLTCIVAGEPGRELWRWEAADRQACVVKHVESIFGCDVPAPFSIVELEQQAPSLAVPAAGLRALEEDQWRPEGNVFFAGGETGFVWRGHAEGALAAGSRVADEVVRAISPSADELLSRL</sequence>
<comment type="catalytic activity">
    <reaction evidence="4">
        <text>a secondary aliphatic amine + O2 + H2O = a primary amine + an aldehyde + H2O2</text>
        <dbReference type="Rhea" id="RHEA:26414"/>
        <dbReference type="ChEBI" id="CHEBI:15377"/>
        <dbReference type="ChEBI" id="CHEBI:15379"/>
        <dbReference type="ChEBI" id="CHEBI:16240"/>
        <dbReference type="ChEBI" id="CHEBI:17478"/>
        <dbReference type="ChEBI" id="CHEBI:58855"/>
        <dbReference type="ChEBI" id="CHEBI:65296"/>
        <dbReference type="EC" id="1.4.3.4"/>
    </reaction>
</comment>
<evidence type="ECO:0000256" key="4">
    <source>
        <dbReference type="ARBA" id="ARBA00048448"/>
    </source>
</evidence>
<protein>
    <recommendedName>
        <fullName evidence="5">Amine oxidase</fullName>
        <ecNumber evidence="5">1.4.3.-</ecNumber>
    </recommendedName>
</protein>